<keyword evidence="2" id="KW-1185">Reference proteome</keyword>
<protein>
    <submittedName>
        <fullName evidence="1">Uncharacterized protein</fullName>
    </submittedName>
</protein>
<evidence type="ECO:0000313" key="1">
    <source>
        <dbReference type="EMBL" id="TGO44267.1"/>
    </source>
</evidence>
<proteinExistence type="predicted"/>
<dbReference type="EMBL" id="PQXN01000557">
    <property type="protein sequence ID" value="TGO44267.1"/>
    <property type="molecule type" value="Genomic_DNA"/>
</dbReference>
<accession>A0A4Z1HGS4</accession>
<sequence>MSVQWEITFFAVHGTDTVLFANGQMQVAVDISITAIDPTYNVPHTLTAAQLSTIELVDYYYTDQKLTGSWNYSAQENEFAHSMPSTAGDRAGGTARVAAEPLNRQFKRYWVTATRIESKNVGARVRQPNNIWITTNSKDFNSRVVLRGNAPVAYDTNNTTFRRTDQASGSGWDQDNYYLSSKGHRFIKAELHGYKKENDCMEGLRNCVGYYNRGSFGKVIHYMWGIGSRTTKTVGVTHWTDCTPVPAPFTANITVHDQANSVCLTRLNILSLYESWQTDWSYHPCWFKVFDVYGNSGNFSVERDNGYNLIKVQHYNRTAALESSEEIVYYQEDIPSGDAATGEIIDRAKAMEIIGAAAVVGAAGATGAVGVEAAQAAEAVETASSEAV</sequence>
<dbReference type="OrthoDB" id="4463410at2759"/>
<dbReference type="AlphaFoldDB" id="A0A4Z1HGS4"/>
<organism evidence="1 2">
    <name type="scientific">Botryotinia convoluta</name>
    <dbReference type="NCBI Taxonomy" id="54673"/>
    <lineage>
        <taxon>Eukaryota</taxon>
        <taxon>Fungi</taxon>
        <taxon>Dikarya</taxon>
        <taxon>Ascomycota</taxon>
        <taxon>Pezizomycotina</taxon>
        <taxon>Leotiomycetes</taxon>
        <taxon>Helotiales</taxon>
        <taxon>Sclerotiniaceae</taxon>
        <taxon>Botryotinia</taxon>
    </lineage>
</organism>
<comment type="caution">
    <text evidence="1">The sequence shown here is derived from an EMBL/GenBank/DDBJ whole genome shotgun (WGS) entry which is preliminary data.</text>
</comment>
<name>A0A4Z1HGS4_9HELO</name>
<evidence type="ECO:0000313" key="2">
    <source>
        <dbReference type="Proteomes" id="UP000297527"/>
    </source>
</evidence>
<gene>
    <name evidence="1" type="ORF">BCON_0559g00010</name>
</gene>
<dbReference type="Proteomes" id="UP000297527">
    <property type="component" value="Unassembled WGS sequence"/>
</dbReference>
<reference evidence="1 2" key="1">
    <citation type="submission" date="2017-12" db="EMBL/GenBank/DDBJ databases">
        <title>Comparative genomics of Botrytis spp.</title>
        <authorList>
            <person name="Valero-Jimenez C.A."/>
            <person name="Tapia P."/>
            <person name="Veloso J."/>
            <person name="Silva-Moreno E."/>
            <person name="Staats M."/>
            <person name="Valdes J.H."/>
            <person name="Van Kan J.A.L."/>
        </authorList>
    </citation>
    <scope>NUCLEOTIDE SEQUENCE [LARGE SCALE GENOMIC DNA]</scope>
    <source>
        <strain evidence="1 2">MUCL11595</strain>
    </source>
</reference>